<dbReference type="PANTHER" id="PTHR38926">
    <property type="entry name" value="F-BOX DOMAIN CONTAINING PROTEIN, EXPRESSED"/>
    <property type="match status" value="1"/>
</dbReference>
<dbReference type="Pfam" id="PF13516">
    <property type="entry name" value="LRR_6"/>
    <property type="match status" value="2"/>
</dbReference>
<dbReference type="Proteomes" id="UP001457282">
    <property type="component" value="Unassembled WGS sequence"/>
</dbReference>
<dbReference type="InterPro" id="IPR001810">
    <property type="entry name" value="F-box_dom"/>
</dbReference>
<reference evidence="3 4" key="1">
    <citation type="journal article" date="2023" name="G3 (Bethesda)">
        <title>A chromosome-length genome assembly and annotation of blackberry (Rubus argutus, cv. 'Hillquist').</title>
        <authorList>
            <person name="Bruna T."/>
            <person name="Aryal R."/>
            <person name="Dudchenko O."/>
            <person name="Sargent D.J."/>
            <person name="Mead D."/>
            <person name="Buti M."/>
            <person name="Cavallini A."/>
            <person name="Hytonen T."/>
            <person name="Andres J."/>
            <person name="Pham M."/>
            <person name="Weisz D."/>
            <person name="Mascagni F."/>
            <person name="Usai G."/>
            <person name="Natali L."/>
            <person name="Bassil N."/>
            <person name="Fernandez G.E."/>
            <person name="Lomsadze A."/>
            <person name="Armour M."/>
            <person name="Olukolu B."/>
            <person name="Poorten T."/>
            <person name="Britton C."/>
            <person name="Davik J."/>
            <person name="Ashrafi H."/>
            <person name="Aiden E.L."/>
            <person name="Borodovsky M."/>
            <person name="Worthington M."/>
        </authorList>
    </citation>
    <scope>NUCLEOTIDE SEQUENCE [LARGE SCALE GENOMIC DNA]</scope>
    <source>
        <strain evidence="3">PI 553951</strain>
    </source>
</reference>
<protein>
    <recommendedName>
        <fullName evidence="2">F-box domain-containing protein</fullName>
    </recommendedName>
</protein>
<evidence type="ECO:0000259" key="2">
    <source>
        <dbReference type="PROSITE" id="PS50181"/>
    </source>
</evidence>
<keyword evidence="1" id="KW-0812">Transmembrane</keyword>
<feature type="domain" description="F-box" evidence="2">
    <location>
        <begin position="15"/>
        <end position="62"/>
    </location>
</feature>
<keyword evidence="4" id="KW-1185">Reference proteome</keyword>
<dbReference type="EMBL" id="JBEDUW010000003">
    <property type="protein sequence ID" value="KAK9936877.1"/>
    <property type="molecule type" value="Genomic_DNA"/>
</dbReference>
<sequence>MSSPSSPKRRCGSGIRNWTELPEDVTASILSRLGTIDILETAQKVCTTWYKICKDPLMWRTIDLRYDDFPKVYDLGKMCRYAVDRSCGNLVTINLDFFGTDELLKYITDSSSGIRCLRLVHCDITDEGLSAVSSRLPLLEDLEISQCSLSHETLEVVGASCPLLKSLKVNSRWYSLAHEECNKHALAIADKMHDLRHLQIFANKLNNDGLQAILDCCPLLESLDLRQCYNLNLEEVWRNDWLNELNYCGSLMIPPMTMSSMLRLSHMDQMMLKKFWMRNCSWNMMMIIMVISSPGMMSSMTLGISITFCETGI</sequence>
<dbReference type="SUPFAM" id="SSF52047">
    <property type="entry name" value="RNI-like"/>
    <property type="match status" value="1"/>
</dbReference>
<dbReference type="InterPro" id="IPR032675">
    <property type="entry name" value="LRR_dom_sf"/>
</dbReference>
<evidence type="ECO:0000313" key="3">
    <source>
        <dbReference type="EMBL" id="KAK9936877.1"/>
    </source>
</evidence>
<evidence type="ECO:0000256" key="1">
    <source>
        <dbReference type="SAM" id="Phobius"/>
    </source>
</evidence>
<proteinExistence type="predicted"/>
<gene>
    <name evidence="3" type="ORF">M0R45_013699</name>
</gene>
<dbReference type="PROSITE" id="PS50181">
    <property type="entry name" value="FBOX"/>
    <property type="match status" value="1"/>
</dbReference>
<dbReference type="SMART" id="SM00256">
    <property type="entry name" value="FBOX"/>
    <property type="match status" value="1"/>
</dbReference>
<dbReference type="AlphaFoldDB" id="A0AAW1XJW0"/>
<name>A0AAW1XJW0_RUBAR</name>
<feature type="transmembrane region" description="Helical" evidence="1">
    <location>
        <begin position="280"/>
        <end position="308"/>
    </location>
</feature>
<dbReference type="CDD" id="cd22164">
    <property type="entry name" value="F-box_AtSKIP19-like"/>
    <property type="match status" value="1"/>
</dbReference>
<dbReference type="Gene3D" id="1.20.1280.50">
    <property type="match status" value="1"/>
</dbReference>
<evidence type="ECO:0000313" key="4">
    <source>
        <dbReference type="Proteomes" id="UP001457282"/>
    </source>
</evidence>
<accession>A0AAW1XJW0</accession>
<dbReference type="Gene3D" id="3.80.10.10">
    <property type="entry name" value="Ribonuclease Inhibitor"/>
    <property type="match status" value="2"/>
</dbReference>
<keyword evidence="1" id="KW-0472">Membrane</keyword>
<dbReference type="Pfam" id="PF12937">
    <property type="entry name" value="F-box-like"/>
    <property type="match status" value="1"/>
</dbReference>
<organism evidence="3 4">
    <name type="scientific">Rubus argutus</name>
    <name type="common">Southern blackberry</name>
    <dbReference type="NCBI Taxonomy" id="59490"/>
    <lineage>
        <taxon>Eukaryota</taxon>
        <taxon>Viridiplantae</taxon>
        <taxon>Streptophyta</taxon>
        <taxon>Embryophyta</taxon>
        <taxon>Tracheophyta</taxon>
        <taxon>Spermatophyta</taxon>
        <taxon>Magnoliopsida</taxon>
        <taxon>eudicotyledons</taxon>
        <taxon>Gunneridae</taxon>
        <taxon>Pentapetalae</taxon>
        <taxon>rosids</taxon>
        <taxon>fabids</taxon>
        <taxon>Rosales</taxon>
        <taxon>Rosaceae</taxon>
        <taxon>Rosoideae</taxon>
        <taxon>Rosoideae incertae sedis</taxon>
        <taxon>Rubus</taxon>
    </lineage>
</organism>
<dbReference type="PANTHER" id="PTHR38926:SF2">
    <property type="entry name" value="F-BOX_LRR-REPEAT PROTEIN 21-RELATED"/>
    <property type="match status" value="1"/>
</dbReference>
<dbReference type="InterPro" id="IPR001611">
    <property type="entry name" value="Leu-rich_rpt"/>
</dbReference>
<comment type="caution">
    <text evidence="3">The sequence shown here is derived from an EMBL/GenBank/DDBJ whole genome shotgun (WGS) entry which is preliminary data.</text>
</comment>
<keyword evidence="1" id="KW-1133">Transmembrane helix</keyword>